<gene>
    <name evidence="1" type="ORF">BA062_12255</name>
</gene>
<accession>A0A318LNN8</accession>
<keyword evidence="2" id="KW-1185">Reference proteome</keyword>
<dbReference type="AlphaFoldDB" id="A0A318LNN8"/>
<name>A0A318LNN8_9PSEU</name>
<comment type="caution">
    <text evidence="1">The sequence shown here is derived from an EMBL/GenBank/DDBJ whole genome shotgun (WGS) entry which is preliminary data.</text>
</comment>
<dbReference type="RefSeq" id="WP_110336202.1">
    <property type="nucleotide sequence ID" value="NZ_JBHVKT010000012.1"/>
</dbReference>
<proteinExistence type="predicted"/>
<evidence type="ECO:0000313" key="2">
    <source>
        <dbReference type="Proteomes" id="UP000247892"/>
    </source>
</evidence>
<sequence>MSQFLTLDAPVMVFTDHTFTAGGVTDGSVPAAILTRGTTLLLRDLFFPEAGTEQAEAPPLSVDALESQLQERVPGRSQEAASGLVAMFLEQIPHLATREGPTTLGPVEIQEFSEDGLVELAPGTRAFRPAGRLYRRAVNDRTMWFAVAEESLAGVVEPNSSITSLTTDYSGVTISDLSVVRSGSGCGSCGACGACGLCTFCGELNLGSGVSAAIAVTAFAALGEAKTERPVFEVDLRARPTPTPILTEVDRRLRELGTVARTLDDDWGR</sequence>
<protein>
    <submittedName>
        <fullName evidence="1">Uncharacterized protein</fullName>
    </submittedName>
</protein>
<dbReference type="Proteomes" id="UP000247892">
    <property type="component" value="Unassembled WGS sequence"/>
</dbReference>
<organism evidence="1 2">
    <name type="scientific">Prauserella flavalba</name>
    <dbReference type="NCBI Taxonomy" id="1477506"/>
    <lineage>
        <taxon>Bacteria</taxon>
        <taxon>Bacillati</taxon>
        <taxon>Actinomycetota</taxon>
        <taxon>Actinomycetes</taxon>
        <taxon>Pseudonocardiales</taxon>
        <taxon>Pseudonocardiaceae</taxon>
        <taxon>Prauserella</taxon>
    </lineage>
</organism>
<reference evidence="1 2" key="1">
    <citation type="submission" date="2016-07" db="EMBL/GenBank/DDBJ databases">
        <title>Draft genome sequence of Prauserella sp. YIM 121212, isolated from alkaline soil.</title>
        <authorList>
            <person name="Ruckert C."/>
            <person name="Albersmeier A."/>
            <person name="Jiang C.-L."/>
            <person name="Jiang Y."/>
            <person name="Kalinowski J."/>
            <person name="Schneider O."/>
            <person name="Winkler A."/>
            <person name="Zotchev S.B."/>
        </authorList>
    </citation>
    <scope>NUCLEOTIDE SEQUENCE [LARGE SCALE GENOMIC DNA]</scope>
    <source>
        <strain evidence="1 2">YIM 121212</strain>
    </source>
</reference>
<dbReference type="EMBL" id="MASU01000005">
    <property type="protein sequence ID" value="PXY36202.1"/>
    <property type="molecule type" value="Genomic_DNA"/>
</dbReference>
<evidence type="ECO:0000313" key="1">
    <source>
        <dbReference type="EMBL" id="PXY36202.1"/>
    </source>
</evidence>